<keyword evidence="3" id="KW-1185">Reference proteome</keyword>
<sequence>MLPSSRQASRETRRAVPAPAPTRALRAAGRHHRGALGPQRRPAPGRAQSSRGPHPRKSPPPAHR</sequence>
<feature type="compositionally biased region" description="Low complexity" evidence="1">
    <location>
        <begin position="15"/>
        <end position="27"/>
    </location>
</feature>
<dbReference type="EMBL" id="QETF01000021">
    <property type="protein sequence ID" value="PWG15864.1"/>
    <property type="molecule type" value="Genomic_DNA"/>
</dbReference>
<gene>
    <name evidence="2" type="ORF">DFK10_14510</name>
</gene>
<comment type="caution">
    <text evidence="2">The sequence shown here is derived from an EMBL/GenBank/DDBJ whole genome shotgun (WGS) entry which is preliminary data.</text>
</comment>
<evidence type="ECO:0000313" key="3">
    <source>
        <dbReference type="Proteomes" id="UP000245293"/>
    </source>
</evidence>
<accession>A0A2V1P205</accession>
<organism evidence="2 3">
    <name type="scientific">Salibaculum griseiflavum</name>
    <dbReference type="NCBI Taxonomy" id="1914409"/>
    <lineage>
        <taxon>Bacteria</taxon>
        <taxon>Pseudomonadati</taxon>
        <taxon>Pseudomonadota</taxon>
        <taxon>Alphaproteobacteria</taxon>
        <taxon>Rhodobacterales</taxon>
        <taxon>Roseobacteraceae</taxon>
        <taxon>Salibaculum</taxon>
    </lineage>
</organism>
<protein>
    <submittedName>
        <fullName evidence="2">Uncharacterized protein</fullName>
    </submittedName>
</protein>
<feature type="compositionally biased region" description="Basic residues" evidence="1">
    <location>
        <begin position="53"/>
        <end position="64"/>
    </location>
</feature>
<name>A0A2V1P205_9RHOB</name>
<dbReference type="AlphaFoldDB" id="A0A2V1P205"/>
<feature type="region of interest" description="Disordered" evidence="1">
    <location>
        <begin position="1"/>
        <end position="64"/>
    </location>
</feature>
<dbReference type="Proteomes" id="UP000245293">
    <property type="component" value="Unassembled WGS sequence"/>
</dbReference>
<reference evidence="3" key="1">
    <citation type="submission" date="2018-05" db="EMBL/GenBank/DDBJ databases">
        <authorList>
            <person name="Du Z."/>
            <person name="Wang X."/>
        </authorList>
    </citation>
    <scope>NUCLEOTIDE SEQUENCE [LARGE SCALE GENOMIC DNA]</scope>
    <source>
        <strain evidence="3">WDS4C29</strain>
    </source>
</reference>
<proteinExistence type="predicted"/>
<evidence type="ECO:0000256" key="1">
    <source>
        <dbReference type="SAM" id="MobiDB-lite"/>
    </source>
</evidence>
<evidence type="ECO:0000313" key="2">
    <source>
        <dbReference type="EMBL" id="PWG15864.1"/>
    </source>
</evidence>